<feature type="transmembrane region" description="Helical" evidence="1">
    <location>
        <begin position="241"/>
        <end position="264"/>
    </location>
</feature>
<evidence type="ECO:0008006" key="4">
    <source>
        <dbReference type="Google" id="ProtNLM"/>
    </source>
</evidence>
<reference evidence="2 3" key="1">
    <citation type="journal article" date="2016" name="Nat. Commun.">
        <title>Thousands of microbial genomes shed light on interconnected biogeochemical processes in an aquifer system.</title>
        <authorList>
            <person name="Anantharaman K."/>
            <person name="Brown C.T."/>
            <person name="Hug L.A."/>
            <person name="Sharon I."/>
            <person name="Castelle C.J."/>
            <person name="Probst A.J."/>
            <person name="Thomas B.C."/>
            <person name="Singh A."/>
            <person name="Wilkins M.J."/>
            <person name="Karaoz U."/>
            <person name="Brodie E.L."/>
            <person name="Williams K.H."/>
            <person name="Hubbard S.S."/>
            <person name="Banfield J.F."/>
        </authorList>
    </citation>
    <scope>NUCLEOTIDE SEQUENCE [LARGE SCALE GENOMIC DNA]</scope>
</reference>
<dbReference type="Proteomes" id="UP000178759">
    <property type="component" value="Unassembled WGS sequence"/>
</dbReference>
<keyword evidence="1" id="KW-0472">Membrane</keyword>
<gene>
    <name evidence="2" type="ORF">A3A79_04590</name>
</gene>
<dbReference type="AlphaFoldDB" id="A0A1F6AJ03"/>
<comment type="caution">
    <text evidence="2">The sequence shown here is derived from an EMBL/GenBank/DDBJ whole genome shotgun (WGS) entry which is preliminary data.</text>
</comment>
<feature type="transmembrane region" description="Helical" evidence="1">
    <location>
        <begin position="202"/>
        <end position="221"/>
    </location>
</feature>
<keyword evidence="1" id="KW-0812">Transmembrane</keyword>
<feature type="transmembrane region" description="Helical" evidence="1">
    <location>
        <begin position="479"/>
        <end position="498"/>
    </location>
</feature>
<organism evidence="2 3">
    <name type="scientific">Candidatus Gottesmanbacteria bacterium RIFCSPLOWO2_01_FULL_43_11b</name>
    <dbReference type="NCBI Taxonomy" id="1798392"/>
    <lineage>
        <taxon>Bacteria</taxon>
        <taxon>Candidatus Gottesmaniibacteriota</taxon>
    </lineage>
</organism>
<dbReference type="EMBL" id="MFJV01000001">
    <property type="protein sequence ID" value="OGG24433.1"/>
    <property type="molecule type" value="Genomic_DNA"/>
</dbReference>
<keyword evidence="1" id="KW-1133">Transmembrane helix</keyword>
<sequence>MKWLKTNLWFFIVIFLCGLVLWPLLRDGFFVSDDGDWMIIRFSAFFQSFREGQFPVRYLGRLNYEYGYPVSNFLYPGFLYLGSFIRALGVSFVDTVKIIFAGSVIGAGWFIFLWLRRWFRPLSSIIGTAAFVFSPYLLFDLYKRGSVGEILAFFPAAMGLFAIEKKQRLLLGLSVALLVVSHNTLAMLFLAVFLIRIFWLRAYELLLPIVFGAGMSGFFWLPALFERQFVLFDSVVVANPHAYFVESGMLLGISALIAFILALIVKSKVSLSDRRFITVLFIVSTLLATPLASNIWNIEILAKIVQFPYRFLSLSVVFGAWLVSYVFEHISKWRWQCTVLFGLFWIMSLVSTFNSIVVTNKPEGFYTTNEGTTTVANEYMPIWVSEPPTERPGAKFEVVAGDATVTPIAMTTQKFIADIEAQDVSTIQMNALYYPGWGVTVNGIRVPVLFDNPKGVMQVEVPAGTHQLVAEFRETPARFAADIVSVVSCILLIVILRYTGGKI</sequence>
<feature type="transmembrane region" description="Helical" evidence="1">
    <location>
        <begin position="73"/>
        <end position="93"/>
    </location>
</feature>
<feature type="transmembrane region" description="Helical" evidence="1">
    <location>
        <begin position="146"/>
        <end position="163"/>
    </location>
</feature>
<feature type="transmembrane region" description="Helical" evidence="1">
    <location>
        <begin position="98"/>
        <end position="115"/>
    </location>
</feature>
<feature type="transmembrane region" description="Helical" evidence="1">
    <location>
        <begin position="7"/>
        <end position="25"/>
    </location>
</feature>
<protein>
    <recommendedName>
        <fullName evidence="4">Membrane protein 6-pyruvoyl-tetrahydropterin synthase-related domain-containing protein</fullName>
    </recommendedName>
</protein>
<accession>A0A1F6AJ03</accession>
<name>A0A1F6AJ03_9BACT</name>
<feature type="transmembrane region" description="Helical" evidence="1">
    <location>
        <begin position="339"/>
        <end position="358"/>
    </location>
</feature>
<evidence type="ECO:0000313" key="2">
    <source>
        <dbReference type="EMBL" id="OGG24433.1"/>
    </source>
</evidence>
<feature type="transmembrane region" description="Helical" evidence="1">
    <location>
        <begin position="169"/>
        <end position="195"/>
    </location>
</feature>
<dbReference type="STRING" id="1798392.A3A79_04590"/>
<evidence type="ECO:0000313" key="3">
    <source>
        <dbReference type="Proteomes" id="UP000178759"/>
    </source>
</evidence>
<feature type="transmembrane region" description="Helical" evidence="1">
    <location>
        <begin position="276"/>
        <end position="296"/>
    </location>
</feature>
<evidence type="ECO:0000256" key="1">
    <source>
        <dbReference type="SAM" id="Phobius"/>
    </source>
</evidence>
<proteinExistence type="predicted"/>
<feature type="transmembrane region" description="Helical" evidence="1">
    <location>
        <begin position="121"/>
        <end position="139"/>
    </location>
</feature>
<feature type="transmembrane region" description="Helical" evidence="1">
    <location>
        <begin position="308"/>
        <end position="327"/>
    </location>
</feature>